<comment type="similarity">
    <text evidence="2 8">Belongs to the RecO family.</text>
</comment>
<name>A0A4R6XG91_9GAMM</name>
<dbReference type="PANTHER" id="PTHR33991">
    <property type="entry name" value="DNA REPAIR PROTEIN RECO"/>
    <property type="match status" value="1"/>
</dbReference>
<dbReference type="GO" id="GO:0006310">
    <property type="term" value="P:DNA recombination"/>
    <property type="evidence" value="ECO:0007669"/>
    <property type="project" value="UniProtKB-UniRule"/>
</dbReference>
<dbReference type="EMBL" id="SNZB01000008">
    <property type="protein sequence ID" value="TDR16287.1"/>
    <property type="molecule type" value="Genomic_DNA"/>
</dbReference>
<dbReference type="InterPro" id="IPR022572">
    <property type="entry name" value="DNA_rep/recomb_RecO_N"/>
</dbReference>
<comment type="caution">
    <text evidence="10">The sequence shown here is derived from an EMBL/GenBank/DDBJ whole genome shotgun (WGS) entry which is preliminary data.</text>
</comment>
<dbReference type="Gene3D" id="1.20.1440.120">
    <property type="entry name" value="Recombination protein O, C-terminal domain"/>
    <property type="match status" value="1"/>
</dbReference>
<dbReference type="RefSeq" id="WP_099020165.1">
    <property type="nucleotide sequence ID" value="NZ_NIHB01000006.1"/>
</dbReference>
<comment type="function">
    <text evidence="1 8">Involved in DNA repair and RecF pathway recombination.</text>
</comment>
<evidence type="ECO:0000256" key="2">
    <source>
        <dbReference type="ARBA" id="ARBA00007452"/>
    </source>
</evidence>
<keyword evidence="6 8" id="KW-0234">DNA repair</keyword>
<evidence type="ECO:0000256" key="7">
    <source>
        <dbReference type="ARBA" id="ARBA00033409"/>
    </source>
</evidence>
<evidence type="ECO:0000256" key="6">
    <source>
        <dbReference type="ARBA" id="ARBA00023204"/>
    </source>
</evidence>
<dbReference type="GO" id="GO:0006302">
    <property type="term" value="P:double-strand break repair"/>
    <property type="evidence" value="ECO:0007669"/>
    <property type="project" value="TreeGrafter"/>
</dbReference>
<keyword evidence="4 8" id="KW-0227">DNA damage</keyword>
<evidence type="ECO:0000256" key="1">
    <source>
        <dbReference type="ARBA" id="ARBA00003065"/>
    </source>
</evidence>
<evidence type="ECO:0000256" key="5">
    <source>
        <dbReference type="ARBA" id="ARBA00023172"/>
    </source>
</evidence>
<reference evidence="10 11" key="1">
    <citation type="submission" date="2019-03" db="EMBL/GenBank/DDBJ databases">
        <title>Genomic Encyclopedia of Type Strains, Phase IV (KMG-IV): sequencing the most valuable type-strain genomes for metagenomic binning, comparative biology and taxonomic classification.</title>
        <authorList>
            <person name="Goeker M."/>
        </authorList>
    </citation>
    <scope>NUCLEOTIDE SEQUENCE [LARGE SCALE GENOMIC DNA]</scope>
    <source>
        <strain evidence="10 11">DSM 25488</strain>
    </source>
</reference>
<evidence type="ECO:0000313" key="11">
    <source>
        <dbReference type="Proteomes" id="UP000295724"/>
    </source>
</evidence>
<keyword evidence="5 8" id="KW-0233">DNA recombination</keyword>
<sequence>MYSDQAFVLHKRPYKNSSELVKLLTLKSGLVDLISKGSRSSRSKFKGMLQPFVLTQVFYTGRSSLKTLTEVSQQAVLKPCPYKNHVSMLYCNELLLLIGMQDEVHSEIFNAYQLTVEQLQNSRSVSLILRKFEWFLSQNIGYELNLPASVNPTDFIEFDPLNGLQKSKQTKICSVHTFNQFIGQQKLNSVEIKEINHLMKSVVNHMVHGKTIQSRNLL</sequence>
<dbReference type="SUPFAM" id="SSF50249">
    <property type="entry name" value="Nucleic acid-binding proteins"/>
    <property type="match status" value="1"/>
</dbReference>
<dbReference type="HAMAP" id="MF_00201">
    <property type="entry name" value="RecO"/>
    <property type="match status" value="1"/>
</dbReference>
<dbReference type="Gene3D" id="2.40.50.140">
    <property type="entry name" value="Nucleic acid-binding proteins"/>
    <property type="match status" value="1"/>
</dbReference>
<dbReference type="InterPro" id="IPR003717">
    <property type="entry name" value="RecO"/>
</dbReference>
<evidence type="ECO:0000256" key="8">
    <source>
        <dbReference type="HAMAP-Rule" id="MF_00201"/>
    </source>
</evidence>
<dbReference type="InterPro" id="IPR042242">
    <property type="entry name" value="RecO_C"/>
</dbReference>
<accession>A0A4R6XG91</accession>
<dbReference type="GO" id="GO:0043590">
    <property type="term" value="C:bacterial nucleoid"/>
    <property type="evidence" value="ECO:0007669"/>
    <property type="project" value="TreeGrafter"/>
</dbReference>
<dbReference type="AlphaFoldDB" id="A0A4R6XG91"/>
<dbReference type="InterPro" id="IPR012340">
    <property type="entry name" value="NA-bd_OB-fold"/>
</dbReference>
<evidence type="ECO:0000313" key="10">
    <source>
        <dbReference type="EMBL" id="TDR16287.1"/>
    </source>
</evidence>
<protein>
    <recommendedName>
        <fullName evidence="3 8">DNA repair protein RecO</fullName>
    </recommendedName>
    <alternativeName>
        <fullName evidence="7 8">Recombination protein O</fullName>
    </alternativeName>
</protein>
<keyword evidence="11" id="KW-1185">Reference proteome</keyword>
<dbReference type="Pfam" id="PF11967">
    <property type="entry name" value="RecO_N"/>
    <property type="match status" value="1"/>
</dbReference>
<evidence type="ECO:0000256" key="3">
    <source>
        <dbReference type="ARBA" id="ARBA00021310"/>
    </source>
</evidence>
<evidence type="ECO:0000256" key="4">
    <source>
        <dbReference type="ARBA" id="ARBA00022763"/>
    </source>
</evidence>
<dbReference type="OrthoDB" id="9804792at2"/>
<evidence type="ECO:0000259" key="9">
    <source>
        <dbReference type="Pfam" id="PF11967"/>
    </source>
</evidence>
<feature type="domain" description="DNA replication/recombination mediator RecO N-terminal" evidence="9">
    <location>
        <begin position="2"/>
        <end position="72"/>
    </location>
</feature>
<gene>
    <name evidence="8" type="primary">recO</name>
    <name evidence="10" type="ORF">C8D91_2814</name>
</gene>
<organism evidence="10 11">
    <name type="scientific">Marinicella litoralis</name>
    <dbReference type="NCBI Taxonomy" id="644220"/>
    <lineage>
        <taxon>Bacteria</taxon>
        <taxon>Pseudomonadati</taxon>
        <taxon>Pseudomonadota</taxon>
        <taxon>Gammaproteobacteria</taxon>
        <taxon>Lysobacterales</taxon>
        <taxon>Marinicellaceae</taxon>
        <taxon>Marinicella</taxon>
    </lineage>
</organism>
<proteinExistence type="inferred from homology"/>
<dbReference type="Proteomes" id="UP000295724">
    <property type="component" value="Unassembled WGS sequence"/>
</dbReference>
<dbReference type="NCBIfam" id="TIGR00613">
    <property type="entry name" value="reco"/>
    <property type="match status" value="1"/>
</dbReference>
<dbReference type="PANTHER" id="PTHR33991:SF1">
    <property type="entry name" value="DNA REPAIR PROTEIN RECO"/>
    <property type="match status" value="1"/>
</dbReference>